<dbReference type="GO" id="GO:0003700">
    <property type="term" value="F:DNA-binding transcription factor activity"/>
    <property type="evidence" value="ECO:0007669"/>
    <property type="project" value="TreeGrafter"/>
</dbReference>
<dbReference type="Proteomes" id="UP000670475">
    <property type="component" value="Unassembled WGS sequence"/>
</dbReference>
<dbReference type="RefSeq" id="WP_209339104.1">
    <property type="nucleotide sequence ID" value="NZ_JAGIQL010000019.1"/>
</dbReference>
<reference evidence="3" key="1">
    <citation type="submission" date="2021-03" db="EMBL/GenBank/DDBJ databases">
        <title>Whole genome sequence of Streptomyces bomunensis MMS17-BM035.</title>
        <authorList>
            <person name="Lee J.H."/>
        </authorList>
    </citation>
    <scope>NUCLEOTIDE SEQUENCE</scope>
    <source>
        <strain evidence="3">MMS17-BM035</strain>
    </source>
</reference>
<feature type="domain" description="HTH cro/C1-type" evidence="2">
    <location>
        <begin position="18"/>
        <end position="72"/>
    </location>
</feature>
<evidence type="ECO:0000313" key="4">
    <source>
        <dbReference type="Proteomes" id="UP000670475"/>
    </source>
</evidence>
<dbReference type="SUPFAM" id="SSF47413">
    <property type="entry name" value="lambda repressor-like DNA-binding domains"/>
    <property type="match status" value="1"/>
</dbReference>
<keyword evidence="4" id="KW-1185">Reference proteome</keyword>
<dbReference type="PROSITE" id="PS50943">
    <property type="entry name" value="HTH_CROC1"/>
    <property type="match status" value="1"/>
</dbReference>
<dbReference type="PANTHER" id="PTHR46797">
    <property type="entry name" value="HTH-TYPE TRANSCRIPTIONAL REGULATOR"/>
    <property type="match status" value="1"/>
</dbReference>
<dbReference type="InterPro" id="IPR014710">
    <property type="entry name" value="RmlC-like_jellyroll"/>
</dbReference>
<sequence>MSADPRERSVRDVLAANLKAARARKSMSLSRLARLSDLSKATLSQLESGAGNPTIETVSSLARALGEPLARLLEPPARRDMAVVRAGDLAPLTGEGACLRHYGRIESGGLVCDLYEQRIGAGERGECPVREGTEHAVVQAGRLDVFVDGDRVSLGPGDYVSFDAALPHAYAAPGEPVRSVLLVNLPREVP</sequence>
<dbReference type="Gene3D" id="2.60.120.10">
    <property type="entry name" value="Jelly Rolls"/>
    <property type="match status" value="1"/>
</dbReference>
<evidence type="ECO:0000256" key="1">
    <source>
        <dbReference type="ARBA" id="ARBA00023125"/>
    </source>
</evidence>
<dbReference type="Gene3D" id="1.10.260.40">
    <property type="entry name" value="lambda repressor-like DNA-binding domains"/>
    <property type="match status" value="1"/>
</dbReference>
<accession>A0A940MCX6</accession>
<dbReference type="SMART" id="SM00530">
    <property type="entry name" value="HTH_XRE"/>
    <property type="match status" value="1"/>
</dbReference>
<dbReference type="InterPro" id="IPR011051">
    <property type="entry name" value="RmlC_Cupin_sf"/>
</dbReference>
<organism evidence="3 4">
    <name type="scientific">Streptomyces montanisoli</name>
    <dbReference type="NCBI Taxonomy" id="2798581"/>
    <lineage>
        <taxon>Bacteria</taxon>
        <taxon>Bacillati</taxon>
        <taxon>Actinomycetota</taxon>
        <taxon>Actinomycetes</taxon>
        <taxon>Kitasatosporales</taxon>
        <taxon>Streptomycetaceae</taxon>
        <taxon>Streptomyces</taxon>
    </lineage>
</organism>
<dbReference type="AlphaFoldDB" id="A0A940MCX6"/>
<dbReference type="CDD" id="cd02209">
    <property type="entry name" value="cupin_XRE_C"/>
    <property type="match status" value="1"/>
</dbReference>
<dbReference type="GO" id="GO:0005829">
    <property type="term" value="C:cytosol"/>
    <property type="evidence" value="ECO:0007669"/>
    <property type="project" value="TreeGrafter"/>
</dbReference>
<dbReference type="CDD" id="cd00093">
    <property type="entry name" value="HTH_XRE"/>
    <property type="match status" value="1"/>
</dbReference>
<proteinExistence type="predicted"/>
<dbReference type="InterPro" id="IPR013096">
    <property type="entry name" value="Cupin_2"/>
</dbReference>
<gene>
    <name evidence="3" type="ORF">JFN87_07435</name>
</gene>
<dbReference type="GO" id="GO:0003677">
    <property type="term" value="F:DNA binding"/>
    <property type="evidence" value="ECO:0007669"/>
    <property type="project" value="UniProtKB-KW"/>
</dbReference>
<dbReference type="SUPFAM" id="SSF51182">
    <property type="entry name" value="RmlC-like cupins"/>
    <property type="match status" value="1"/>
</dbReference>
<dbReference type="InterPro" id="IPR001387">
    <property type="entry name" value="Cro/C1-type_HTH"/>
</dbReference>
<keyword evidence="1" id="KW-0238">DNA-binding</keyword>
<dbReference type="Pfam" id="PF01381">
    <property type="entry name" value="HTH_3"/>
    <property type="match status" value="1"/>
</dbReference>
<name>A0A940MCX6_9ACTN</name>
<protein>
    <submittedName>
        <fullName evidence="3">Helix-turn-helix transcriptional regulator</fullName>
    </submittedName>
</protein>
<dbReference type="PANTHER" id="PTHR46797:SF1">
    <property type="entry name" value="METHYLPHOSPHONATE SYNTHASE"/>
    <property type="match status" value="1"/>
</dbReference>
<dbReference type="InterPro" id="IPR050807">
    <property type="entry name" value="TransReg_Diox_bact_type"/>
</dbReference>
<comment type="caution">
    <text evidence="3">The sequence shown here is derived from an EMBL/GenBank/DDBJ whole genome shotgun (WGS) entry which is preliminary data.</text>
</comment>
<dbReference type="EMBL" id="JAGIQL010000019">
    <property type="protein sequence ID" value="MBP0457332.1"/>
    <property type="molecule type" value="Genomic_DNA"/>
</dbReference>
<evidence type="ECO:0000259" key="2">
    <source>
        <dbReference type="PROSITE" id="PS50943"/>
    </source>
</evidence>
<dbReference type="InterPro" id="IPR010982">
    <property type="entry name" value="Lambda_DNA-bd_dom_sf"/>
</dbReference>
<evidence type="ECO:0000313" key="3">
    <source>
        <dbReference type="EMBL" id="MBP0457332.1"/>
    </source>
</evidence>
<dbReference type="Pfam" id="PF07883">
    <property type="entry name" value="Cupin_2"/>
    <property type="match status" value="1"/>
</dbReference>